<reference evidence="2" key="2">
    <citation type="submission" date="2020-09" db="EMBL/GenBank/DDBJ databases">
        <authorList>
            <person name="Sun Q."/>
            <person name="Zhou Y."/>
        </authorList>
    </citation>
    <scope>NUCLEOTIDE SEQUENCE</scope>
    <source>
        <strain evidence="2">CGMCC 1.15880</strain>
    </source>
</reference>
<feature type="domain" description="DUF1330" evidence="1">
    <location>
        <begin position="3"/>
        <end position="94"/>
    </location>
</feature>
<sequence length="94" mass="10296">MAAYVIAQIEVTNLDGYMEYASQTVACAEKFGGRFLVKGGAAEWIEGDGAARNVVIEFDSTEAAKTFYYSDEYQKILPLALKNSNRSMVLVEGV</sequence>
<accession>A0A916QTR5</accession>
<keyword evidence="3" id="KW-1185">Reference proteome</keyword>
<dbReference type="Proteomes" id="UP000628017">
    <property type="component" value="Unassembled WGS sequence"/>
</dbReference>
<organism evidence="2 3">
    <name type="scientific">Neptunicoccus cionae</name>
    <dbReference type="NCBI Taxonomy" id="2035344"/>
    <lineage>
        <taxon>Bacteria</taxon>
        <taxon>Pseudomonadati</taxon>
        <taxon>Pseudomonadota</taxon>
        <taxon>Alphaproteobacteria</taxon>
        <taxon>Rhodobacterales</taxon>
        <taxon>Paracoccaceae</taxon>
        <taxon>Neptunicoccus</taxon>
    </lineage>
</organism>
<dbReference type="AlphaFoldDB" id="A0A916QTR5"/>
<dbReference type="SUPFAM" id="SSF54909">
    <property type="entry name" value="Dimeric alpha+beta barrel"/>
    <property type="match status" value="1"/>
</dbReference>
<name>A0A916QTR5_9RHOB</name>
<dbReference type="PANTHER" id="PTHR41521">
    <property type="match status" value="1"/>
</dbReference>
<proteinExistence type="predicted"/>
<evidence type="ECO:0000313" key="2">
    <source>
        <dbReference type="EMBL" id="GGA11095.1"/>
    </source>
</evidence>
<dbReference type="InterPro" id="IPR010753">
    <property type="entry name" value="DUF1330"/>
</dbReference>
<dbReference type="RefSeq" id="WP_188671314.1">
    <property type="nucleotide sequence ID" value="NZ_BMKA01000001.1"/>
</dbReference>
<dbReference type="PANTHER" id="PTHR41521:SF4">
    <property type="entry name" value="BLR0684 PROTEIN"/>
    <property type="match status" value="1"/>
</dbReference>
<evidence type="ECO:0000313" key="3">
    <source>
        <dbReference type="Proteomes" id="UP000628017"/>
    </source>
</evidence>
<dbReference type="Pfam" id="PF07045">
    <property type="entry name" value="DUF1330"/>
    <property type="match status" value="1"/>
</dbReference>
<evidence type="ECO:0000259" key="1">
    <source>
        <dbReference type="Pfam" id="PF07045"/>
    </source>
</evidence>
<dbReference type="Gene3D" id="3.30.70.100">
    <property type="match status" value="1"/>
</dbReference>
<dbReference type="EMBL" id="BMKA01000001">
    <property type="protein sequence ID" value="GGA11095.1"/>
    <property type="molecule type" value="Genomic_DNA"/>
</dbReference>
<dbReference type="InterPro" id="IPR011008">
    <property type="entry name" value="Dimeric_a/b-barrel"/>
</dbReference>
<comment type="caution">
    <text evidence="2">The sequence shown here is derived from an EMBL/GenBank/DDBJ whole genome shotgun (WGS) entry which is preliminary data.</text>
</comment>
<protein>
    <recommendedName>
        <fullName evidence="1">DUF1330 domain-containing protein</fullName>
    </recommendedName>
</protein>
<reference evidence="2" key="1">
    <citation type="journal article" date="2014" name="Int. J. Syst. Evol. Microbiol.">
        <title>Complete genome sequence of Corynebacterium casei LMG S-19264T (=DSM 44701T), isolated from a smear-ripened cheese.</title>
        <authorList>
            <consortium name="US DOE Joint Genome Institute (JGI-PGF)"/>
            <person name="Walter F."/>
            <person name="Albersmeier A."/>
            <person name="Kalinowski J."/>
            <person name="Ruckert C."/>
        </authorList>
    </citation>
    <scope>NUCLEOTIDE SEQUENCE</scope>
    <source>
        <strain evidence="2">CGMCC 1.15880</strain>
    </source>
</reference>
<gene>
    <name evidence="2" type="ORF">GCM10011498_09070</name>
</gene>